<proteinExistence type="predicted"/>
<reference evidence="2 3" key="1">
    <citation type="submission" date="2016-02" db="EMBL/GenBank/DDBJ databases">
        <title>Genome sequence of Tissierella creatinophila DSM 6911.</title>
        <authorList>
            <person name="Poehlein A."/>
            <person name="Daniel R."/>
        </authorList>
    </citation>
    <scope>NUCLEOTIDE SEQUENCE [LARGE SCALE GENOMIC DNA]</scope>
    <source>
        <strain evidence="2 3">DSM 6911</strain>
    </source>
</reference>
<accession>A0A1U7M6L3</accession>
<evidence type="ECO:0000313" key="3">
    <source>
        <dbReference type="Proteomes" id="UP000186112"/>
    </source>
</evidence>
<name>A0A1U7M6L3_TISCR</name>
<dbReference type="EMBL" id="LTDM01000013">
    <property type="protein sequence ID" value="OLS02947.1"/>
    <property type="molecule type" value="Genomic_DNA"/>
</dbReference>
<keyword evidence="3" id="KW-1185">Reference proteome</keyword>
<gene>
    <name evidence="2" type="ORF">TICRE_10040</name>
</gene>
<keyword evidence="1" id="KW-1133">Transmembrane helix</keyword>
<dbReference type="AlphaFoldDB" id="A0A1U7M6L3"/>
<evidence type="ECO:0000256" key="1">
    <source>
        <dbReference type="SAM" id="Phobius"/>
    </source>
</evidence>
<dbReference type="OrthoDB" id="2616285at2"/>
<keyword evidence="1" id="KW-0812">Transmembrane</keyword>
<sequence length="125" mass="14451">MKENKFLIISVLILSISIFVGSVLIANSIRDTNPSDFEQSVITNKGLITEAEAAEYLNLTHDDFKDLISTLESQREKLDSYETYRFIPFIQIDGIKYFNKEQLNKWIVVLCQEKGQIKHNKSIFC</sequence>
<protein>
    <submittedName>
        <fullName evidence="2">Uncharacterized protein</fullName>
    </submittedName>
</protein>
<feature type="transmembrane region" description="Helical" evidence="1">
    <location>
        <begin position="6"/>
        <end position="26"/>
    </location>
</feature>
<comment type="caution">
    <text evidence="2">The sequence shown here is derived from an EMBL/GenBank/DDBJ whole genome shotgun (WGS) entry which is preliminary data.</text>
</comment>
<keyword evidence="1" id="KW-0472">Membrane</keyword>
<dbReference type="Proteomes" id="UP000186112">
    <property type="component" value="Unassembled WGS sequence"/>
</dbReference>
<dbReference type="RefSeq" id="WP_075725798.1">
    <property type="nucleotide sequence ID" value="NZ_LTDM01000013.1"/>
</dbReference>
<evidence type="ECO:0000313" key="2">
    <source>
        <dbReference type="EMBL" id="OLS02947.1"/>
    </source>
</evidence>
<organism evidence="2 3">
    <name type="scientific">Tissierella creatinophila DSM 6911</name>
    <dbReference type="NCBI Taxonomy" id="1123403"/>
    <lineage>
        <taxon>Bacteria</taxon>
        <taxon>Bacillati</taxon>
        <taxon>Bacillota</taxon>
        <taxon>Tissierellia</taxon>
        <taxon>Tissierellales</taxon>
        <taxon>Tissierellaceae</taxon>
        <taxon>Tissierella</taxon>
    </lineage>
</organism>